<keyword evidence="3" id="KW-1185">Reference proteome</keyword>
<dbReference type="PANTHER" id="PTHR35305">
    <property type="entry name" value="FAD-BINDING PROTEIN"/>
    <property type="match status" value="1"/>
</dbReference>
<comment type="caution">
    <text evidence="2">The sequence shown here is derived from an EMBL/GenBank/DDBJ whole genome shotgun (WGS) entry which is preliminary data.</text>
</comment>
<dbReference type="AlphaFoldDB" id="A0A8S0QYG2"/>
<dbReference type="InterPro" id="IPR056697">
    <property type="entry name" value="DUF7795"/>
</dbReference>
<name>A0A8S0QYG2_OLEEU</name>
<gene>
    <name evidence="2" type="ORF">OLEA9_A038632</name>
</gene>
<dbReference type="Proteomes" id="UP000594638">
    <property type="component" value="Unassembled WGS sequence"/>
</dbReference>
<proteinExistence type="predicted"/>
<sequence>MEDKEQRQNLESKEKIIQIFSDFMTRITMFEELVDVGSKLLVGFQQALGFLGRPRIDKTSELAMRIIKAQETKRLNAYVEAGCVKTDDSIQNLNKLNTCHLGLQDHINKARGVVGELECLLDDAAGAIQSTNENWPLLQDEHVNGNMDSFLAKYEKEGKPSLDLSKPEGTDYAAMMAVVYSMLKQEYIMQERIVGSLTLKSSPEELESYCLMWSLRPFVDDDIMLEAWSLVP</sequence>
<reference evidence="2 3" key="1">
    <citation type="submission" date="2019-12" db="EMBL/GenBank/DDBJ databases">
        <authorList>
            <person name="Alioto T."/>
            <person name="Alioto T."/>
            <person name="Gomez Garrido J."/>
        </authorList>
    </citation>
    <scope>NUCLEOTIDE SEQUENCE [LARGE SCALE GENOMIC DNA]</scope>
</reference>
<dbReference type="Pfam" id="PF25071">
    <property type="entry name" value="DUF7795"/>
    <property type="match status" value="1"/>
</dbReference>
<evidence type="ECO:0000259" key="1">
    <source>
        <dbReference type="Pfam" id="PF25071"/>
    </source>
</evidence>
<accession>A0A8S0QYG2</accession>
<dbReference type="PANTHER" id="PTHR35305:SF2">
    <property type="entry name" value="FAD-BINDING PROTEIN"/>
    <property type="match status" value="1"/>
</dbReference>
<protein>
    <recommendedName>
        <fullName evidence="1">DUF7795 domain-containing protein</fullName>
    </recommendedName>
</protein>
<organism evidence="2 3">
    <name type="scientific">Olea europaea subsp. europaea</name>
    <dbReference type="NCBI Taxonomy" id="158383"/>
    <lineage>
        <taxon>Eukaryota</taxon>
        <taxon>Viridiplantae</taxon>
        <taxon>Streptophyta</taxon>
        <taxon>Embryophyta</taxon>
        <taxon>Tracheophyta</taxon>
        <taxon>Spermatophyta</taxon>
        <taxon>Magnoliopsida</taxon>
        <taxon>eudicotyledons</taxon>
        <taxon>Gunneridae</taxon>
        <taxon>Pentapetalae</taxon>
        <taxon>asterids</taxon>
        <taxon>lamiids</taxon>
        <taxon>Lamiales</taxon>
        <taxon>Oleaceae</taxon>
        <taxon>Oleeae</taxon>
        <taxon>Olea</taxon>
    </lineage>
</organism>
<dbReference type="EMBL" id="CACTIH010001985">
    <property type="protein sequence ID" value="CAA2970832.1"/>
    <property type="molecule type" value="Genomic_DNA"/>
</dbReference>
<evidence type="ECO:0000313" key="3">
    <source>
        <dbReference type="Proteomes" id="UP000594638"/>
    </source>
</evidence>
<evidence type="ECO:0000313" key="2">
    <source>
        <dbReference type="EMBL" id="CAA2970832.1"/>
    </source>
</evidence>
<feature type="domain" description="DUF7795" evidence="1">
    <location>
        <begin position="11"/>
        <end position="132"/>
    </location>
</feature>
<dbReference type="Gramene" id="OE9A038632T1">
    <property type="protein sequence ID" value="OE9A038632C1"/>
    <property type="gene ID" value="OE9A038632"/>
</dbReference>
<dbReference type="OrthoDB" id="744228at2759"/>